<dbReference type="GO" id="GO:0006646">
    <property type="term" value="P:phosphatidylethanolamine biosynthetic process"/>
    <property type="evidence" value="ECO:0007669"/>
    <property type="project" value="TreeGrafter"/>
</dbReference>
<evidence type="ECO:0000256" key="1">
    <source>
        <dbReference type="ARBA" id="ARBA00022793"/>
    </source>
</evidence>
<comment type="caution">
    <text evidence="3">The sequence shown here is derived from an EMBL/GenBank/DDBJ whole genome shotgun (WGS) entry which is preliminary data.</text>
</comment>
<dbReference type="PANTHER" id="PTHR10067:SF9">
    <property type="entry name" value="PHOSPHATIDYLSERINE DECARBOXYLASE FAMILY PROTEIN (AFU_ORTHOLOGUE AFUA_7G01730)"/>
    <property type="match status" value="1"/>
</dbReference>
<reference evidence="3" key="1">
    <citation type="submission" date="2023-03" db="EMBL/GenBank/DDBJ databases">
        <title>Massive genome expansion in bonnet fungi (Mycena s.s.) driven by repeated elements and novel gene families across ecological guilds.</title>
        <authorList>
            <consortium name="Lawrence Berkeley National Laboratory"/>
            <person name="Harder C.B."/>
            <person name="Miyauchi S."/>
            <person name="Viragh M."/>
            <person name="Kuo A."/>
            <person name="Thoen E."/>
            <person name="Andreopoulos B."/>
            <person name="Lu D."/>
            <person name="Skrede I."/>
            <person name="Drula E."/>
            <person name="Henrissat B."/>
            <person name="Morin E."/>
            <person name="Kohler A."/>
            <person name="Barry K."/>
            <person name="LaButti K."/>
            <person name="Morin E."/>
            <person name="Salamov A."/>
            <person name="Lipzen A."/>
            <person name="Mereny Z."/>
            <person name="Hegedus B."/>
            <person name="Baldrian P."/>
            <person name="Stursova M."/>
            <person name="Weitz H."/>
            <person name="Taylor A."/>
            <person name="Grigoriev I.V."/>
            <person name="Nagy L.G."/>
            <person name="Martin F."/>
            <person name="Kauserud H."/>
        </authorList>
    </citation>
    <scope>NUCLEOTIDE SEQUENCE</scope>
    <source>
        <strain evidence="3">CBHHK188m</strain>
    </source>
</reference>
<dbReference type="Pfam" id="PF02666">
    <property type="entry name" value="PS_Dcarbxylase"/>
    <property type="match status" value="1"/>
</dbReference>
<gene>
    <name evidence="3" type="ORF">DFH07DRAFT_850415</name>
</gene>
<organism evidence="3 4">
    <name type="scientific">Mycena maculata</name>
    <dbReference type="NCBI Taxonomy" id="230809"/>
    <lineage>
        <taxon>Eukaryota</taxon>
        <taxon>Fungi</taxon>
        <taxon>Dikarya</taxon>
        <taxon>Basidiomycota</taxon>
        <taxon>Agaricomycotina</taxon>
        <taxon>Agaricomycetes</taxon>
        <taxon>Agaricomycetidae</taxon>
        <taxon>Agaricales</taxon>
        <taxon>Marasmiineae</taxon>
        <taxon>Mycenaceae</taxon>
        <taxon>Mycena</taxon>
    </lineage>
</organism>
<protein>
    <submittedName>
        <fullName evidence="3">Phosphatidylserine decarboxylase</fullName>
    </submittedName>
</protein>
<dbReference type="InterPro" id="IPR003817">
    <property type="entry name" value="PS_Dcarbxylase"/>
</dbReference>
<proteinExistence type="predicted"/>
<evidence type="ECO:0000313" key="4">
    <source>
        <dbReference type="Proteomes" id="UP001215280"/>
    </source>
</evidence>
<dbReference type="PANTHER" id="PTHR10067">
    <property type="entry name" value="PHOSPHATIDYLSERINE DECARBOXYLASE"/>
    <property type="match status" value="1"/>
</dbReference>
<dbReference type="AlphaFoldDB" id="A0AAD7HVH8"/>
<keyword evidence="1" id="KW-0210">Decarboxylase</keyword>
<evidence type="ECO:0000313" key="3">
    <source>
        <dbReference type="EMBL" id="KAJ7729269.1"/>
    </source>
</evidence>
<dbReference type="GO" id="GO:0004609">
    <property type="term" value="F:phosphatidylserine decarboxylase activity"/>
    <property type="evidence" value="ECO:0007669"/>
    <property type="project" value="InterPro"/>
</dbReference>
<keyword evidence="4" id="KW-1185">Reference proteome</keyword>
<sequence>MCLMAVGMTDVSTCEMTVKESGHIVCGDELGMFHFGGSTHVLIFRLETKPRYF</sequence>
<name>A0AAD7HVH8_9AGAR</name>
<dbReference type="Proteomes" id="UP001215280">
    <property type="component" value="Unassembled WGS sequence"/>
</dbReference>
<evidence type="ECO:0000256" key="2">
    <source>
        <dbReference type="ARBA" id="ARBA00023239"/>
    </source>
</evidence>
<keyword evidence="2" id="KW-0456">Lyase</keyword>
<dbReference type="EMBL" id="JARJLG010000199">
    <property type="protein sequence ID" value="KAJ7729269.1"/>
    <property type="molecule type" value="Genomic_DNA"/>
</dbReference>
<accession>A0AAD7HVH8</accession>
<dbReference type="GO" id="GO:0005739">
    <property type="term" value="C:mitochondrion"/>
    <property type="evidence" value="ECO:0007669"/>
    <property type="project" value="TreeGrafter"/>
</dbReference>